<reference evidence="3" key="1">
    <citation type="submission" date="2020-07" db="EMBL/GenBank/DDBJ databases">
        <title>Ethylene signaling mediates host invasion by parasitic plants.</title>
        <authorList>
            <person name="Yoshida S."/>
        </authorList>
    </citation>
    <scope>NUCLEOTIDE SEQUENCE</scope>
    <source>
        <strain evidence="3">Okayama</strain>
    </source>
</reference>
<feature type="domain" description="MACPF" evidence="2">
    <location>
        <begin position="1"/>
        <end position="312"/>
    </location>
</feature>
<dbReference type="PROSITE" id="PS51412">
    <property type="entry name" value="MACPF_2"/>
    <property type="match status" value="1"/>
</dbReference>
<dbReference type="EMBL" id="BMAC01000059">
    <property type="protein sequence ID" value="GFP83242.1"/>
    <property type="molecule type" value="Genomic_DNA"/>
</dbReference>
<proteinExistence type="predicted"/>
<dbReference type="SMART" id="SM00457">
    <property type="entry name" value="MACPF"/>
    <property type="match status" value="1"/>
</dbReference>
<dbReference type="InterPro" id="IPR044663">
    <property type="entry name" value="CAD1/NSL1-like"/>
</dbReference>
<keyword evidence="4" id="KW-1185">Reference proteome</keyword>
<dbReference type="Proteomes" id="UP000653305">
    <property type="component" value="Unassembled WGS sequence"/>
</dbReference>
<comment type="caution">
    <text evidence="3">The sequence shown here is derived from an EMBL/GenBank/DDBJ whole genome shotgun (WGS) entry which is preliminary data.</text>
</comment>
<evidence type="ECO:0000313" key="4">
    <source>
        <dbReference type="Proteomes" id="UP000653305"/>
    </source>
</evidence>
<dbReference type="PANTHER" id="PTHR33199">
    <property type="entry name" value="MACPF DOMAIN-CONTAINING PROTEIN CAD1"/>
    <property type="match status" value="1"/>
</dbReference>
<dbReference type="GO" id="GO:0009626">
    <property type="term" value="P:plant-type hypersensitive response"/>
    <property type="evidence" value="ECO:0007669"/>
    <property type="project" value="TreeGrafter"/>
</dbReference>
<dbReference type="GO" id="GO:2000031">
    <property type="term" value="P:regulation of salicylic acid mediated signaling pathway"/>
    <property type="evidence" value="ECO:0007669"/>
    <property type="project" value="InterPro"/>
</dbReference>
<evidence type="ECO:0000259" key="2">
    <source>
        <dbReference type="PROSITE" id="PS51412"/>
    </source>
</evidence>
<gene>
    <name evidence="3" type="ORF">PHJA_000467600</name>
</gene>
<evidence type="ECO:0000256" key="1">
    <source>
        <dbReference type="SAM" id="MobiDB-lite"/>
    </source>
</evidence>
<dbReference type="Pfam" id="PF01823">
    <property type="entry name" value="MACPF"/>
    <property type="match status" value="1"/>
</dbReference>
<accession>A0A830BB17</accession>
<organism evidence="3 4">
    <name type="scientific">Phtheirospermum japonicum</name>
    <dbReference type="NCBI Taxonomy" id="374723"/>
    <lineage>
        <taxon>Eukaryota</taxon>
        <taxon>Viridiplantae</taxon>
        <taxon>Streptophyta</taxon>
        <taxon>Embryophyta</taxon>
        <taxon>Tracheophyta</taxon>
        <taxon>Spermatophyta</taxon>
        <taxon>Magnoliopsida</taxon>
        <taxon>eudicotyledons</taxon>
        <taxon>Gunneridae</taxon>
        <taxon>Pentapetalae</taxon>
        <taxon>asterids</taxon>
        <taxon>lamiids</taxon>
        <taxon>Lamiales</taxon>
        <taxon>Orobanchaceae</taxon>
        <taxon>Orobanchaceae incertae sedis</taxon>
        <taxon>Phtheirospermum</taxon>
    </lineage>
</organism>
<evidence type="ECO:0000313" key="3">
    <source>
        <dbReference type="EMBL" id="GFP83242.1"/>
    </source>
</evidence>
<feature type="region of interest" description="Disordered" evidence="1">
    <location>
        <begin position="491"/>
        <end position="510"/>
    </location>
</feature>
<name>A0A830BB17_9LAMI</name>
<dbReference type="OrthoDB" id="6150863at2759"/>
<protein>
    <submittedName>
        <fullName evidence="3">Macpf domain-containing protein cad1</fullName>
    </submittedName>
</protein>
<dbReference type="InterPro" id="IPR020864">
    <property type="entry name" value="MACPF"/>
</dbReference>
<dbReference type="GO" id="GO:0005886">
    <property type="term" value="C:plasma membrane"/>
    <property type="evidence" value="ECO:0007669"/>
    <property type="project" value="TreeGrafter"/>
</dbReference>
<dbReference type="PANTHER" id="PTHR33199:SF15">
    <property type="entry name" value="MACPF DOMAIN-CONTAINING PROTEIN CAD1-LIKE"/>
    <property type="match status" value="1"/>
</dbReference>
<sequence length="564" mass="62981">MGENAAALHTAINTVQALGRGFDVNYDTRLLYCKGVAGSRIVEIDEEHTRDLYVSDDLVVPNVPRDVKNSQEPGGRDGFGVCSYNEMVEYFNKKAGLSGHTPLGSFNAAFSYTGSRHVDAGSTKSLCMDGVFIPLAKLQIANSPLVLNEMVRRAVPKSWDPPALASFIENFGTHVITSVTIGGKDVIYVRQHLSSPLSIVEIKNYVQDIGNQSDPSLFNSQGIYPQPASAPYLSGNGKEDVTVIFRRRGGDDLEQRHTQWARTVRSSPDVIEMTFYPITELLDGVRGNEYLIRAITLYLEYKPQIEELRYFLEFQVPQIWAPVQDRFPGQPRKEPVCPSLQFSMMGQKLYVSHEQVSVGRKPVTGMRLSLEGSKQNRLSIHLQHLQSLPKILQPYWDTHVAIGAPKWQGPEEQDSRWFEPVKWKKFSHVSTAPIENPETFIGDLTGVFIVTGAQLGVWDFGSRNVLYMKLLYSRLPGCTIRRSLWDHVPSEKHKKQNSIGNGGDDCGSSSGEDYAGKKLAKFVDMSEMSKGPQDLPGHWLVTGGKLGVEKGRIVVRVKYSLLNY</sequence>
<dbReference type="AlphaFoldDB" id="A0A830BB17"/>